<accession>A0AC58U2J0</accession>
<keyword evidence="1" id="KW-1185">Reference proteome</keyword>
<dbReference type="Proteomes" id="UP000790787">
    <property type="component" value="Chromosome 3"/>
</dbReference>
<proteinExistence type="predicted"/>
<sequence length="555" mass="63248">MAYFGESLVGIASEWYMDQDMSRWHIWDDLARDFVRQFQYNIDIAPDKNSLSNLKKKSSESFREYVVKWREQAARVKPPWMRSKWSVFFYKPKRLLLLEHDICNGKPFAEAIKIGEMVENGMKIGRILSQSVIRATSQAIQSGSGGVANRKKKEEVAMAASKQKKVVLKDEEVPNVTNNPLSAYNNRPVIGMICEDEEFDPALEAIIAIADVEKPKATVKQDKGEKKSNSAPPSEEKTVKNKTGAIPLKDVILYVPRAHKKEQLALSPPKRFELNKGPTMYIPKGTYVERGPNYNRAIVTYKGKEIAGEVNETNPYGKYLNLEEVNNAKQKRFPLKRPVSAEEAEEFFRRMKTADYEVINQLQKSPAQVSLLSLLISSNEHQKVLIKTLNEAYVPIETTVEQLERMAERFFTVNQISFSKNELPPEGAAQNKALHLTVKCEGYYVKRVMVDGESGIDICPLSTLQRMKIGTERIRPNNVCVHAFDGIKRDTIGEIDLILTIGPIDFEVMFQVLDMDTSYNFILGRPWIRTARVVPSTLHQMVKFEHEDQEIMVHG</sequence>
<name>A0AC58U2J0_TOBAC</name>
<evidence type="ECO:0000313" key="2">
    <source>
        <dbReference type="RefSeq" id="XP_075103689.1"/>
    </source>
</evidence>
<reference evidence="2" key="2">
    <citation type="submission" date="2025-08" db="UniProtKB">
        <authorList>
            <consortium name="RefSeq"/>
        </authorList>
    </citation>
    <scope>IDENTIFICATION</scope>
    <source>
        <tissue evidence="2">Leaf</tissue>
    </source>
</reference>
<gene>
    <name evidence="2" type="primary">LOC142178258</name>
</gene>
<organism evidence="1 2">
    <name type="scientific">Nicotiana tabacum</name>
    <name type="common">Common tobacco</name>
    <dbReference type="NCBI Taxonomy" id="4097"/>
    <lineage>
        <taxon>Eukaryota</taxon>
        <taxon>Viridiplantae</taxon>
        <taxon>Streptophyta</taxon>
        <taxon>Embryophyta</taxon>
        <taxon>Tracheophyta</taxon>
        <taxon>Spermatophyta</taxon>
        <taxon>Magnoliopsida</taxon>
        <taxon>eudicotyledons</taxon>
        <taxon>Gunneridae</taxon>
        <taxon>Pentapetalae</taxon>
        <taxon>asterids</taxon>
        <taxon>lamiids</taxon>
        <taxon>Solanales</taxon>
        <taxon>Solanaceae</taxon>
        <taxon>Nicotianoideae</taxon>
        <taxon>Nicotianeae</taxon>
        <taxon>Nicotiana</taxon>
    </lineage>
</organism>
<reference evidence="1" key="1">
    <citation type="journal article" date="2014" name="Nat. Commun.">
        <title>The tobacco genome sequence and its comparison with those of tomato and potato.</title>
        <authorList>
            <person name="Sierro N."/>
            <person name="Battey J.N."/>
            <person name="Ouadi S."/>
            <person name="Bakaher N."/>
            <person name="Bovet L."/>
            <person name="Willig A."/>
            <person name="Goepfert S."/>
            <person name="Peitsch M.C."/>
            <person name="Ivanov N.V."/>
        </authorList>
    </citation>
    <scope>NUCLEOTIDE SEQUENCE [LARGE SCALE GENOMIC DNA]</scope>
</reference>
<evidence type="ECO:0000313" key="1">
    <source>
        <dbReference type="Proteomes" id="UP000790787"/>
    </source>
</evidence>
<protein>
    <submittedName>
        <fullName evidence="2">Uncharacterized protein LOC142178258</fullName>
    </submittedName>
</protein>
<dbReference type="RefSeq" id="XP_075103689.1">
    <property type="nucleotide sequence ID" value="XM_075247588.1"/>
</dbReference>